<feature type="region of interest" description="Disordered" evidence="1">
    <location>
        <begin position="86"/>
        <end position="111"/>
    </location>
</feature>
<name>A0A9D3M3M6_ANGAN</name>
<comment type="caution">
    <text evidence="2">The sequence shown here is derived from an EMBL/GenBank/DDBJ whole genome shotgun (WGS) entry which is preliminary data.</text>
</comment>
<feature type="compositionally biased region" description="Gly residues" evidence="1">
    <location>
        <begin position="26"/>
        <end position="38"/>
    </location>
</feature>
<sequence length="111" mass="10965">MNSGSQIPFINRATEGLPPPAAGRGIANGTGGGGGRLSDGGACLSLASRAWRGGERAVGGGGGGVSFPMSRSPAERLLSAGAFEIPIAPDRAETERPDAWHPPAGGGEGEE</sequence>
<organism evidence="2 3">
    <name type="scientific">Anguilla anguilla</name>
    <name type="common">European freshwater eel</name>
    <name type="synonym">Muraena anguilla</name>
    <dbReference type="NCBI Taxonomy" id="7936"/>
    <lineage>
        <taxon>Eukaryota</taxon>
        <taxon>Metazoa</taxon>
        <taxon>Chordata</taxon>
        <taxon>Craniata</taxon>
        <taxon>Vertebrata</taxon>
        <taxon>Euteleostomi</taxon>
        <taxon>Actinopterygii</taxon>
        <taxon>Neopterygii</taxon>
        <taxon>Teleostei</taxon>
        <taxon>Anguilliformes</taxon>
        <taxon>Anguillidae</taxon>
        <taxon>Anguilla</taxon>
    </lineage>
</organism>
<feature type="region of interest" description="Disordered" evidence="1">
    <location>
        <begin position="1"/>
        <end position="40"/>
    </location>
</feature>
<dbReference type="EMBL" id="JAFIRN010000010">
    <property type="protein sequence ID" value="KAG5841072.1"/>
    <property type="molecule type" value="Genomic_DNA"/>
</dbReference>
<dbReference type="Proteomes" id="UP001044222">
    <property type="component" value="Chromosome 10"/>
</dbReference>
<evidence type="ECO:0000313" key="3">
    <source>
        <dbReference type="Proteomes" id="UP001044222"/>
    </source>
</evidence>
<proteinExistence type="predicted"/>
<gene>
    <name evidence="2" type="ORF">ANANG_G00195700</name>
</gene>
<keyword evidence="3" id="KW-1185">Reference proteome</keyword>
<accession>A0A9D3M3M6</accession>
<reference evidence="2" key="1">
    <citation type="submission" date="2021-01" db="EMBL/GenBank/DDBJ databases">
        <title>A chromosome-scale assembly of European eel, Anguilla anguilla.</title>
        <authorList>
            <person name="Henkel C."/>
            <person name="Jong-Raadsen S.A."/>
            <person name="Dufour S."/>
            <person name="Weltzien F.-A."/>
            <person name="Palstra A.P."/>
            <person name="Pelster B."/>
            <person name="Spaink H.P."/>
            <person name="Van Den Thillart G.E."/>
            <person name="Jansen H."/>
            <person name="Zahm M."/>
            <person name="Klopp C."/>
            <person name="Cedric C."/>
            <person name="Louis A."/>
            <person name="Berthelot C."/>
            <person name="Parey E."/>
            <person name="Roest Crollius H."/>
            <person name="Montfort J."/>
            <person name="Robinson-Rechavi M."/>
            <person name="Bucao C."/>
            <person name="Bouchez O."/>
            <person name="Gislard M."/>
            <person name="Lluch J."/>
            <person name="Milhes M."/>
            <person name="Lampietro C."/>
            <person name="Lopez Roques C."/>
            <person name="Donnadieu C."/>
            <person name="Braasch I."/>
            <person name="Desvignes T."/>
            <person name="Postlethwait J."/>
            <person name="Bobe J."/>
            <person name="Guiguen Y."/>
            <person name="Dirks R."/>
        </authorList>
    </citation>
    <scope>NUCLEOTIDE SEQUENCE</scope>
    <source>
        <strain evidence="2">Tag_6206</strain>
        <tissue evidence="2">Liver</tissue>
    </source>
</reference>
<evidence type="ECO:0000256" key="1">
    <source>
        <dbReference type="SAM" id="MobiDB-lite"/>
    </source>
</evidence>
<dbReference type="AlphaFoldDB" id="A0A9D3M3M6"/>
<evidence type="ECO:0000313" key="2">
    <source>
        <dbReference type="EMBL" id="KAG5841072.1"/>
    </source>
</evidence>
<feature type="compositionally biased region" description="Basic and acidic residues" evidence="1">
    <location>
        <begin position="90"/>
        <end position="99"/>
    </location>
</feature>
<protein>
    <submittedName>
        <fullName evidence="2">Uncharacterized protein</fullName>
    </submittedName>
</protein>